<proteinExistence type="inferred from homology"/>
<dbReference type="PANTHER" id="PTHR32494">
    <property type="entry name" value="ALLANTOATE DEIMINASE-RELATED"/>
    <property type="match status" value="1"/>
</dbReference>
<feature type="binding site" evidence="7">
    <location>
        <position position="188"/>
    </location>
    <ligand>
        <name>Zn(2+)</name>
        <dbReference type="ChEBI" id="CHEBI:29105"/>
        <label>1</label>
    </ligand>
</feature>
<dbReference type="PANTHER" id="PTHR32494:SF19">
    <property type="entry name" value="ALLANTOATE DEIMINASE-RELATED"/>
    <property type="match status" value="1"/>
</dbReference>
<dbReference type="Gene3D" id="3.30.70.360">
    <property type="match status" value="1"/>
</dbReference>
<comment type="similarity">
    <text evidence="2">Belongs to the peptidase M20 family.</text>
</comment>
<evidence type="ECO:0000256" key="2">
    <source>
        <dbReference type="ARBA" id="ARBA00006153"/>
    </source>
</evidence>
<dbReference type="RefSeq" id="WP_121170612.1">
    <property type="nucleotide sequence ID" value="NZ_RBIN01000001.1"/>
</dbReference>
<feature type="binding site" evidence="7">
    <location>
        <position position="378"/>
    </location>
    <ligand>
        <name>Zn(2+)</name>
        <dbReference type="ChEBI" id="CHEBI:29105"/>
        <label>2</label>
    </ligand>
</feature>
<dbReference type="InterPro" id="IPR002933">
    <property type="entry name" value="Peptidase_M20"/>
</dbReference>
<feature type="binding site" evidence="7">
    <location>
        <position position="124"/>
    </location>
    <ligand>
        <name>Zn(2+)</name>
        <dbReference type="ChEBI" id="CHEBI:29105"/>
        <label>2</label>
    </ligand>
</feature>
<evidence type="ECO:0000256" key="3">
    <source>
        <dbReference type="ARBA" id="ARBA00011738"/>
    </source>
</evidence>
<dbReference type="AlphaFoldDB" id="A0A420X0W3"/>
<dbReference type="NCBIfam" id="NF006775">
    <property type="entry name" value="PRK09290.2-5"/>
    <property type="match status" value="1"/>
</dbReference>
<dbReference type="Proteomes" id="UP000281975">
    <property type="component" value="Unassembled WGS sequence"/>
</dbReference>
<dbReference type="EMBL" id="RBIN01000001">
    <property type="protein sequence ID" value="RKR07496.1"/>
    <property type="molecule type" value="Genomic_DNA"/>
</dbReference>
<evidence type="ECO:0000256" key="1">
    <source>
        <dbReference type="ARBA" id="ARBA00001936"/>
    </source>
</evidence>
<accession>A0A420X0W3</accession>
<dbReference type="Pfam" id="PF07687">
    <property type="entry name" value="M20_dimer"/>
    <property type="match status" value="1"/>
</dbReference>
<dbReference type="InterPro" id="IPR036264">
    <property type="entry name" value="Bact_exopeptidase_dim_dom"/>
</dbReference>
<dbReference type="PIRSF" id="PIRSF001235">
    <property type="entry name" value="Amidase_carbamoylase"/>
    <property type="match status" value="1"/>
</dbReference>
<evidence type="ECO:0000256" key="6">
    <source>
        <dbReference type="ARBA" id="ARBA00023211"/>
    </source>
</evidence>
<keyword evidence="4 7" id="KW-0479">Metal-binding</keyword>
<sequence>MHDGAAIMAACEALAEISADDERLVRCYLTAEHARANALVAQWMQAAGMRTWQDSVGSQWGRYEGRDPDAPALVLGSHLDTVIDAGRFDGMLGVLLGIATVARLHAAGERLNRPIEVVAFGDEEGTRFGTALFGSRAMAGHWDERWWQLADSDGITLEQAFREFGLDPARVHEAARDPATLAGYLEVHIEQGPVLEAERRPLGVVTGIAGARRFDITLQGQAGHAGTTPFELRRDALAGAAEAILAIETLARAAGVVATVGQLETRPGAVNVIPGAVHMSLDIRAEHDEDRDRTLEAIRNTCDSIGETRGLAWQWQETHAAPAVACSEHLTEALAEAIATADEPAIRLPSGAGHDGMAVAGVTGIGMLFVRCRGGVSHHPDESVQVGDVDAALDALSDAVRRLDSTPVPTA</sequence>
<evidence type="ECO:0000256" key="4">
    <source>
        <dbReference type="ARBA" id="ARBA00022723"/>
    </source>
</evidence>
<feature type="binding site" evidence="7">
    <location>
        <position position="78"/>
    </location>
    <ligand>
        <name>Zn(2+)</name>
        <dbReference type="ChEBI" id="CHEBI:29105"/>
        <label>1</label>
    </ligand>
</feature>
<dbReference type="InterPro" id="IPR011650">
    <property type="entry name" value="Peptidase_M20_dimer"/>
</dbReference>
<evidence type="ECO:0000313" key="10">
    <source>
        <dbReference type="EMBL" id="RKR07496.1"/>
    </source>
</evidence>
<evidence type="ECO:0000256" key="5">
    <source>
        <dbReference type="ARBA" id="ARBA00022801"/>
    </source>
</evidence>
<feature type="binding site" evidence="8">
    <location>
        <position position="213"/>
    </location>
    <ligand>
        <name>allantoate</name>
        <dbReference type="ChEBI" id="CHEBI:17536"/>
    </ligand>
</feature>
<comment type="caution">
    <text evidence="10">The sequence shown here is derived from an EMBL/GenBank/DDBJ whole genome shotgun (WGS) entry which is preliminary data.</text>
</comment>
<keyword evidence="11" id="KW-1185">Reference proteome</keyword>
<dbReference type="Pfam" id="PF01546">
    <property type="entry name" value="Peptidase_M20"/>
    <property type="match status" value="1"/>
</dbReference>
<dbReference type="SUPFAM" id="SSF55031">
    <property type="entry name" value="Bacterial exopeptidase dimerisation domain"/>
    <property type="match status" value="1"/>
</dbReference>
<comment type="cofactor">
    <cofactor evidence="1">
        <name>Mn(2+)</name>
        <dbReference type="ChEBI" id="CHEBI:29035"/>
    </cofactor>
</comment>
<reference evidence="10 11" key="1">
    <citation type="submission" date="2018-10" db="EMBL/GenBank/DDBJ databases">
        <title>Genomic Encyclopedia of Type Strains, Phase IV (KMG-IV): sequencing the most valuable type-strain genomes for metagenomic binning, comparative biology and taxonomic classification.</title>
        <authorList>
            <person name="Goeker M."/>
        </authorList>
    </citation>
    <scope>NUCLEOTIDE SEQUENCE [LARGE SCALE GENOMIC DNA]</scope>
    <source>
        <strain evidence="10 11">DSM 23229</strain>
    </source>
</reference>
<dbReference type="GO" id="GO:0046872">
    <property type="term" value="F:metal ion binding"/>
    <property type="evidence" value="ECO:0007669"/>
    <property type="project" value="UniProtKB-KW"/>
</dbReference>
<keyword evidence="5" id="KW-0378">Hydrolase</keyword>
<comment type="subunit">
    <text evidence="3">Homodimer.</text>
</comment>
<keyword evidence="6" id="KW-0464">Manganese</keyword>
<organism evidence="10 11">
    <name type="scientific">Kushneria sinocarnis</name>
    <dbReference type="NCBI Taxonomy" id="595502"/>
    <lineage>
        <taxon>Bacteria</taxon>
        <taxon>Pseudomonadati</taxon>
        <taxon>Pseudomonadota</taxon>
        <taxon>Gammaproteobacteria</taxon>
        <taxon>Oceanospirillales</taxon>
        <taxon>Halomonadaceae</taxon>
        <taxon>Kushneria</taxon>
    </lineage>
</organism>
<feature type="binding site" evidence="8">
    <location>
        <position position="271"/>
    </location>
    <ligand>
        <name>allantoate</name>
        <dbReference type="ChEBI" id="CHEBI:17536"/>
    </ligand>
</feature>
<dbReference type="CDD" id="cd03884">
    <property type="entry name" value="M20_bAS"/>
    <property type="match status" value="1"/>
</dbReference>
<gene>
    <name evidence="10" type="ORF">C7446_0308</name>
</gene>
<evidence type="ECO:0000259" key="9">
    <source>
        <dbReference type="Pfam" id="PF07687"/>
    </source>
</evidence>
<protein>
    <submittedName>
        <fullName evidence="10">Allantoate deiminase</fullName>
    </submittedName>
</protein>
<evidence type="ECO:0000256" key="7">
    <source>
        <dbReference type="PIRSR" id="PIRSR001235-1"/>
    </source>
</evidence>
<name>A0A420X0W3_9GAMM</name>
<dbReference type="NCBIfam" id="TIGR01879">
    <property type="entry name" value="hydantase"/>
    <property type="match status" value="1"/>
</dbReference>
<dbReference type="GO" id="GO:0016813">
    <property type="term" value="F:hydrolase activity, acting on carbon-nitrogen (but not peptide) bonds, in linear amidines"/>
    <property type="evidence" value="ECO:0007669"/>
    <property type="project" value="InterPro"/>
</dbReference>
<feature type="binding site" evidence="7">
    <location>
        <position position="89"/>
    </location>
    <ligand>
        <name>Zn(2+)</name>
        <dbReference type="ChEBI" id="CHEBI:29105"/>
        <label>1</label>
    </ligand>
</feature>
<dbReference type="OrthoDB" id="9808195at2"/>
<dbReference type="SUPFAM" id="SSF53187">
    <property type="entry name" value="Zn-dependent exopeptidases"/>
    <property type="match status" value="1"/>
</dbReference>
<evidence type="ECO:0000256" key="8">
    <source>
        <dbReference type="PIRSR" id="PIRSR001235-2"/>
    </source>
</evidence>
<feature type="domain" description="Peptidase M20 dimerisation" evidence="9">
    <location>
        <begin position="207"/>
        <end position="305"/>
    </location>
</feature>
<dbReference type="Gene3D" id="3.40.630.10">
    <property type="entry name" value="Zn peptidases"/>
    <property type="match status" value="1"/>
</dbReference>
<feature type="binding site" evidence="7">
    <location>
        <position position="89"/>
    </location>
    <ligand>
        <name>Zn(2+)</name>
        <dbReference type="ChEBI" id="CHEBI:29105"/>
        <label>2</label>
    </ligand>
</feature>
<comment type="cofactor">
    <cofactor evidence="7">
        <name>Zn(2+)</name>
        <dbReference type="ChEBI" id="CHEBI:29105"/>
    </cofactor>
    <text evidence="7">Binds 2 Zn(2+) ions per subunit.</text>
</comment>
<feature type="binding site" evidence="8">
    <location>
        <position position="284"/>
    </location>
    <ligand>
        <name>allantoate</name>
        <dbReference type="ChEBI" id="CHEBI:17536"/>
    </ligand>
</feature>
<evidence type="ECO:0000313" key="11">
    <source>
        <dbReference type="Proteomes" id="UP000281975"/>
    </source>
</evidence>
<dbReference type="InterPro" id="IPR010158">
    <property type="entry name" value="Amidase_Cbmase"/>
</dbReference>
<keyword evidence="7" id="KW-0862">Zinc</keyword>